<proteinExistence type="predicted"/>
<dbReference type="AlphaFoldDB" id="A0A653D3D7"/>
<dbReference type="OrthoDB" id="6798270at2759"/>
<evidence type="ECO:0000313" key="3">
    <source>
        <dbReference type="Proteomes" id="UP000410492"/>
    </source>
</evidence>
<feature type="compositionally biased region" description="Basic residues" evidence="1">
    <location>
        <begin position="99"/>
        <end position="113"/>
    </location>
</feature>
<evidence type="ECO:0000313" key="2">
    <source>
        <dbReference type="EMBL" id="VEN54683.1"/>
    </source>
</evidence>
<accession>A0A653D3D7</accession>
<keyword evidence="3" id="KW-1185">Reference proteome</keyword>
<feature type="non-terminal residue" evidence="2">
    <location>
        <position position="1"/>
    </location>
</feature>
<sequence length="129" mass="14516">EVLCRDLKNEQAGLLKECAALRKQLEERDKIIERLTNEISNMSLNLSKLMENKSRKRGRQSISSSASSLGAGEDMFVEPPESDMDGPMKASSESAWRGPSRRQRKNGSRKMHKLLLENSSDQVRSTLVP</sequence>
<feature type="region of interest" description="Disordered" evidence="1">
    <location>
        <begin position="50"/>
        <end position="129"/>
    </location>
</feature>
<reference evidence="2 3" key="1">
    <citation type="submission" date="2019-01" db="EMBL/GenBank/DDBJ databases">
        <authorList>
            <person name="Sayadi A."/>
        </authorList>
    </citation>
    <scope>NUCLEOTIDE SEQUENCE [LARGE SCALE GENOMIC DNA]</scope>
</reference>
<name>A0A653D3D7_CALMS</name>
<evidence type="ECO:0000256" key="1">
    <source>
        <dbReference type="SAM" id="MobiDB-lite"/>
    </source>
</evidence>
<feature type="compositionally biased region" description="Polar residues" evidence="1">
    <location>
        <begin position="117"/>
        <end position="129"/>
    </location>
</feature>
<organism evidence="2 3">
    <name type="scientific">Callosobruchus maculatus</name>
    <name type="common">Southern cowpea weevil</name>
    <name type="synonym">Pulse bruchid</name>
    <dbReference type="NCBI Taxonomy" id="64391"/>
    <lineage>
        <taxon>Eukaryota</taxon>
        <taxon>Metazoa</taxon>
        <taxon>Ecdysozoa</taxon>
        <taxon>Arthropoda</taxon>
        <taxon>Hexapoda</taxon>
        <taxon>Insecta</taxon>
        <taxon>Pterygota</taxon>
        <taxon>Neoptera</taxon>
        <taxon>Endopterygota</taxon>
        <taxon>Coleoptera</taxon>
        <taxon>Polyphaga</taxon>
        <taxon>Cucujiformia</taxon>
        <taxon>Chrysomeloidea</taxon>
        <taxon>Chrysomelidae</taxon>
        <taxon>Bruchinae</taxon>
        <taxon>Bruchini</taxon>
        <taxon>Callosobruchus</taxon>
    </lineage>
</organism>
<dbReference type="EMBL" id="CAACVG010009981">
    <property type="protein sequence ID" value="VEN54683.1"/>
    <property type="molecule type" value="Genomic_DNA"/>
</dbReference>
<protein>
    <submittedName>
        <fullName evidence="2">Uncharacterized protein</fullName>
    </submittedName>
</protein>
<dbReference type="Proteomes" id="UP000410492">
    <property type="component" value="Unassembled WGS sequence"/>
</dbReference>
<gene>
    <name evidence="2" type="ORF">CALMAC_LOCUS14088</name>
</gene>